<reference evidence="3" key="1">
    <citation type="submission" date="2017-08" db="EMBL/GenBank/DDBJ databases">
        <authorList>
            <person name="Varghese N."/>
            <person name="Submissions S."/>
        </authorList>
    </citation>
    <scope>NUCLEOTIDE SEQUENCE [LARGE SCALE GENOMIC DNA]</scope>
    <source>
        <strain evidence="3">JA276</strain>
    </source>
</reference>
<proteinExistence type="predicted"/>
<feature type="region of interest" description="Disordered" evidence="1">
    <location>
        <begin position="43"/>
        <end position="66"/>
    </location>
</feature>
<sequence length="87" mass="9498">MVDYSDVNAAPIWVAGKGLAHPPGWIGPETRALMRKAQEDCDAYEASKQGHSTRSGHRRVPMPSVRIHVPGPKPTFCCDAYASRDPP</sequence>
<gene>
    <name evidence="2" type="ORF">SAMN05877831_102292</name>
</gene>
<organism evidence="2 3">
    <name type="scientific">Rhodobacter maris</name>
    <dbReference type="NCBI Taxonomy" id="446682"/>
    <lineage>
        <taxon>Bacteria</taxon>
        <taxon>Pseudomonadati</taxon>
        <taxon>Pseudomonadota</taxon>
        <taxon>Alphaproteobacteria</taxon>
        <taxon>Rhodobacterales</taxon>
        <taxon>Rhodobacter group</taxon>
        <taxon>Rhodobacter</taxon>
    </lineage>
</organism>
<protein>
    <submittedName>
        <fullName evidence="2">Uncharacterized protein</fullName>
    </submittedName>
</protein>
<name>A0A285S020_9RHOB</name>
<keyword evidence="3" id="KW-1185">Reference proteome</keyword>
<evidence type="ECO:0000313" key="2">
    <source>
        <dbReference type="EMBL" id="SOC00128.1"/>
    </source>
</evidence>
<accession>A0A285S020</accession>
<evidence type="ECO:0000256" key="1">
    <source>
        <dbReference type="SAM" id="MobiDB-lite"/>
    </source>
</evidence>
<dbReference type="AlphaFoldDB" id="A0A285S020"/>
<dbReference type="EMBL" id="OBMT01000002">
    <property type="protein sequence ID" value="SOC00128.1"/>
    <property type="molecule type" value="Genomic_DNA"/>
</dbReference>
<dbReference type="Proteomes" id="UP000219111">
    <property type="component" value="Unassembled WGS sequence"/>
</dbReference>
<evidence type="ECO:0000313" key="3">
    <source>
        <dbReference type="Proteomes" id="UP000219111"/>
    </source>
</evidence>